<sequence length="109" mass="11979">MSTVREGPKFKETKMRTDSKVVWISRSSSFAVACVVAVPESGRQLLFRTPTTVCGSSGIRLVFSSEIIVNSLQLQVGNFFFAHQQLFASIGSSCSTAFYGDLLCQFKLL</sequence>
<accession>A0A8H3HBQ8</accession>
<evidence type="ECO:0000313" key="1">
    <source>
        <dbReference type="EMBL" id="CAE6494564.1"/>
    </source>
</evidence>
<gene>
    <name evidence="1" type="ORF">RDB_LOCUS115561</name>
</gene>
<evidence type="ECO:0000313" key="2">
    <source>
        <dbReference type="Proteomes" id="UP000663861"/>
    </source>
</evidence>
<name>A0A8H3HBQ8_9AGAM</name>
<dbReference type="AlphaFoldDB" id="A0A8H3HBQ8"/>
<protein>
    <submittedName>
        <fullName evidence="1">Uncharacterized protein</fullName>
    </submittedName>
</protein>
<dbReference type="EMBL" id="CAJMWY010002786">
    <property type="protein sequence ID" value="CAE6494564.1"/>
    <property type="molecule type" value="Genomic_DNA"/>
</dbReference>
<reference evidence="1" key="1">
    <citation type="submission" date="2021-01" db="EMBL/GenBank/DDBJ databases">
        <authorList>
            <person name="Kaushik A."/>
        </authorList>
    </citation>
    <scope>NUCLEOTIDE SEQUENCE</scope>
    <source>
        <strain evidence="1">AG4-RS23</strain>
    </source>
</reference>
<comment type="caution">
    <text evidence="1">The sequence shown here is derived from an EMBL/GenBank/DDBJ whole genome shotgun (WGS) entry which is preliminary data.</text>
</comment>
<proteinExistence type="predicted"/>
<dbReference type="Proteomes" id="UP000663861">
    <property type="component" value="Unassembled WGS sequence"/>
</dbReference>
<organism evidence="1 2">
    <name type="scientific">Rhizoctonia solani</name>
    <dbReference type="NCBI Taxonomy" id="456999"/>
    <lineage>
        <taxon>Eukaryota</taxon>
        <taxon>Fungi</taxon>
        <taxon>Dikarya</taxon>
        <taxon>Basidiomycota</taxon>
        <taxon>Agaricomycotina</taxon>
        <taxon>Agaricomycetes</taxon>
        <taxon>Cantharellales</taxon>
        <taxon>Ceratobasidiaceae</taxon>
        <taxon>Rhizoctonia</taxon>
    </lineage>
</organism>